<reference evidence="9 10" key="1">
    <citation type="submission" date="2019-04" db="EMBL/GenBank/DDBJ databases">
        <title>In vitro growth and metabolic characteristics of meat-borne Lactobacillus algidus strains.</title>
        <authorList>
            <person name="Sade E."/>
            <person name="Per J."/>
            <person name="Tytti H."/>
            <person name="Johanna B.K."/>
        </authorList>
    </citation>
    <scope>NUCLEOTIDE SEQUENCE [LARGE SCALE GENOMIC DNA]</scope>
    <source>
        <strain evidence="9 10">LTS37-1</strain>
    </source>
</reference>
<comment type="cofactor">
    <cofactor evidence="8">
        <name>a divalent metal cation</name>
        <dbReference type="ChEBI" id="CHEBI:60240"/>
    </cofactor>
    <text evidence="8">Binds 2 divalent metal cations per subunit.</text>
</comment>
<keyword evidence="5" id="KW-0378">Hydrolase</keyword>
<dbReference type="PANTHER" id="PTHR32481">
    <property type="entry name" value="AMINOPEPTIDASE"/>
    <property type="match status" value="1"/>
</dbReference>
<dbReference type="InterPro" id="IPR017538">
    <property type="entry name" value="Pept_M42_glutamyl_aminopept"/>
</dbReference>
<evidence type="ECO:0000313" key="10">
    <source>
        <dbReference type="Proteomes" id="UP000321659"/>
    </source>
</evidence>
<proteinExistence type="inferred from homology"/>
<dbReference type="InterPro" id="IPR051464">
    <property type="entry name" value="Peptidase_M42_aminopept"/>
</dbReference>
<accession>A0A5C6M8E2</accession>
<evidence type="ECO:0000256" key="1">
    <source>
        <dbReference type="ARBA" id="ARBA00006272"/>
    </source>
</evidence>
<dbReference type="PANTHER" id="PTHR32481:SF0">
    <property type="entry name" value="AMINOPEPTIDASE YPDE-RELATED"/>
    <property type="match status" value="1"/>
</dbReference>
<feature type="binding site" evidence="8">
    <location>
        <position position="184"/>
    </location>
    <ligand>
        <name>Zn(2+)</name>
        <dbReference type="ChEBI" id="CHEBI:29105"/>
        <label>2</label>
    </ligand>
</feature>
<feature type="binding site" evidence="8">
    <location>
        <position position="239"/>
    </location>
    <ligand>
        <name>Zn(2+)</name>
        <dbReference type="ChEBI" id="CHEBI:29105"/>
        <label>1</label>
    </ligand>
</feature>
<keyword evidence="2 9" id="KW-0031">Aminopeptidase</keyword>
<dbReference type="AlphaFoldDB" id="A0A5C6M8E2"/>
<organism evidence="9 10">
    <name type="scientific">Dellaglioa algida</name>
    <dbReference type="NCBI Taxonomy" id="105612"/>
    <lineage>
        <taxon>Bacteria</taxon>
        <taxon>Bacillati</taxon>
        <taxon>Bacillota</taxon>
        <taxon>Bacilli</taxon>
        <taxon>Lactobacillales</taxon>
        <taxon>Lactobacillaceae</taxon>
        <taxon>Dellaglioa</taxon>
    </lineage>
</organism>
<feature type="active site" description="Proton acceptor" evidence="7">
    <location>
        <position position="216"/>
    </location>
</feature>
<dbReference type="SUPFAM" id="SSF53187">
    <property type="entry name" value="Zn-dependent exopeptidases"/>
    <property type="match status" value="1"/>
</dbReference>
<dbReference type="GO" id="GO:0006508">
    <property type="term" value="P:proteolysis"/>
    <property type="evidence" value="ECO:0007669"/>
    <property type="project" value="UniProtKB-KW"/>
</dbReference>
<evidence type="ECO:0000256" key="7">
    <source>
        <dbReference type="PIRSR" id="PIRSR001123-1"/>
    </source>
</evidence>
<feature type="binding site" evidence="8">
    <location>
        <position position="217"/>
    </location>
    <ligand>
        <name>Zn(2+)</name>
        <dbReference type="ChEBI" id="CHEBI:29105"/>
        <label>2</label>
    </ligand>
</feature>
<dbReference type="InterPro" id="IPR023367">
    <property type="entry name" value="Peptidase_M42_dom2"/>
</dbReference>
<dbReference type="Gene3D" id="3.40.630.10">
    <property type="entry name" value="Zn peptidases"/>
    <property type="match status" value="1"/>
</dbReference>
<evidence type="ECO:0000256" key="5">
    <source>
        <dbReference type="ARBA" id="ARBA00022801"/>
    </source>
</evidence>
<dbReference type="GO" id="GO:0004177">
    <property type="term" value="F:aminopeptidase activity"/>
    <property type="evidence" value="ECO:0007669"/>
    <property type="project" value="UniProtKB-UniRule"/>
</dbReference>
<dbReference type="Pfam" id="PF05343">
    <property type="entry name" value="Peptidase_M42"/>
    <property type="match status" value="1"/>
</dbReference>
<gene>
    <name evidence="9" type="primary">pepA</name>
    <name evidence="9" type="ORF">LABALGLTS371_13520</name>
</gene>
<comment type="caution">
    <text evidence="9">The sequence shown here is derived from an EMBL/GenBank/DDBJ whole genome shotgun (WGS) entry which is preliminary data.</text>
</comment>
<dbReference type="NCBIfam" id="TIGR03107">
    <property type="entry name" value="glu_aminopep"/>
    <property type="match status" value="1"/>
</dbReference>
<keyword evidence="4 8" id="KW-0479">Metal-binding</keyword>
<evidence type="ECO:0000256" key="8">
    <source>
        <dbReference type="PIRSR" id="PIRSR001123-2"/>
    </source>
</evidence>
<evidence type="ECO:0000256" key="4">
    <source>
        <dbReference type="ARBA" id="ARBA00022723"/>
    </source>
</evidence>
<dbReference type="InterPro" id="IPR008007">
    <property type="entry name" value="Peptidase_M42"/>
</dbReference>
<protein>
    <submittedName>
        <fullName evidence="9">Glutamyl aminopeptidase</fullName>
    </submittedName>
</protein>
<comment type="similarity">
    <text evidence="1 6">Belongs to the peptidase M42 family.</text>
</comment>
<dbReference type="Proteomes" id="UP000321659">
    <property type="component" value="Unassembled WGS sequence"/>
</dbReference>
<evidence type="ECO:0000256" key="3">
    <source>
        <dbReference type="ARBA" id="ARBA00022670"/>
    </source>
</evidence>
<dbReference type="CDD" id="cd05656">
    <property type="entry name" value="M42_Frv"/>
    <property type="match status" value="1"/>
</dbReference>
<feature type="binding site" evidence="8">
    <location>
        <position position="184"/>
    </location>
    <ligand>
        <name>Zn(2+)</name>
        <dbReference type="ChEBI" id="CHEBI:29105"/>
        <label>1</label>
    </ligand>
</feature>
<dbReference type="Gene3D" id="2.40.30.40">
    <property type="entry name" value="Peptidase M42, domain 2"/>
    <property type="match status" value="1"/>
</dbReference>
<evidence type="ECO:0000256" key="6">
    <source>
        <dbReference type="PIRNR" id="PIRNR001123"/>
    </source>
</evidence>
<dbReference type="SUPFAM" id="SSF101821">
    <property type="entry name" value="Aminopeptidase/glucanase lid domain"/>
    <property type="match status" value="1"/>
</dbReference>
<name>A0A5C6M8E2_9LACO</name>
<evidence type="ECO:0000313" key="9">
    <source>
        <dbReference type="EMBL" id="TWW10453.1"/>
    </source>
</evidence>
<feature type="binding site" evidence="8">
    <location>
        <position position="324"/>
    </location>
    <ligand>
        <name>Zn(2+)</name>
        <dbReference type="ChEBI" id="CHEBI:29105"/>
        <label>2</label>
    </ligand>
</feature>
<dbReference type="GO" id="GO:0046872">
    <property type="term" value="F:metal ion binding"/>
    <property type="evidence" value="ECO:0007669"/>
    <property type="project" value="UniProtKB-UniRule"/>
</dbReference>
<feature type="binding site" evidence="8">
    <location>
        <position position="68"/>
    </location>
    <ligand>
        <name>Zn(2+)</name>
        <dbReference type="ChEBI" id="CHEBI:29105"/>
        <label>1</label>
    </ligand>
</feature>
<dbReference type="PIRSF" id="PIRSF001123">
    <property type="entry name" value="PepA_GA"/>
    <property type="match status" value="1"/>
</dbReference>
<dbReference type="EMBL" id="SRRQ01000012">
    <property type="protein sequence ID" value="TWW10453.1"/>
    <property type="molecule type" value="Genomic_DNA"/>
</dbReference>
<sequence length="360" mass="39249">MMNDKTFNLVKTMTELQATSGFENNVRDVMREKMTPNVDEVVQDGLGGIFGIRNNADTNAPKIMTAAHMDEVGFMLAAINDNGLFSVRPLGGWNPFVVSSQRFTLTTRSGQTYPIISSSVSPHLLRGDNHQNATPQINDILFDGGFESAAEAREFGIAPGDYIVPDVETIKTANGKNIISKAWDNRYGCTAVLETLEKLKDTTLPNTLFAGANVQEEVGLRGTPGAVNMLRPDLFFAVDCSAANDLETTKGTFGHLGEGTLIRIYDPRLVTLPRLKEFLLDTASDNNIPYQYFVSQGGTDAGAAQTENNGIPSSVIGVCARYIHTHQTMFSIRDYEAAKELLEKTILGLDRSTVDTIIKG</sequence>
<keyword evidence="3" id="KW-0645">Protease</keyword>
<evidence type="ECO:0000256" key="2">
    <source>
        <dbReference type="ARBA" id="ARBA00022438"/>
    </source>
</evidence>